<evidence type="ECO:0000256" key="1">
    <source>
        <dbReference type="SAM" id="MobiDB-lite"/>
    </source>
</evidence>
<feature type="region of interest" description="Disordered" evidence="1">
    <location>
        <begin position="25"/>
        <end position="52"/>
    </location>
</feature>
<evidence type="ECO:0000256" key="2">
    <source>
        <dbReference type="SAM" id="SignalP"/>
    </source>
</evidence>
<protein>
    <submittedName>
        <fullName evidence="3">Uncharacterized protein</fullName>
    </submittedName>
</protein>
<proteinExistence type="predicted"/>
<gene>
    <name evidence="3" type="ORF">AS026_30730</name>
</gene>
<evidence type="ECO:0000313" key="4">
    <source>
        <dbReference type="Proteomes" id="UP000068164"/>
    </source>
</evidence>
<reference evidence="3 4" key="1">
    <citation type="submission" date="2015-11" db="EMBL/GenBank/DDBJ databases">
        <title>Draft Genome Sequence of the Strain BR 10423 (Rhizobium sp.) isolated from nodules of Mimosa pudica.</title>
        <authorList>
            <person name="Barauna A.C."/>
            <person name="Zilli J.E."/>
            <person name="Simoes-Araujo J.L."/>
            <person name="Reis V.M."/>
            <person name="James E.K."/>
            <person name="Reis F.B.Jr."/>
            <person name="Rouws L.F."/>
            <person name="Passos S.R."/>
            <person name="Gois S.R."/>
        </authorList>
    </citation>
    <scope>NUCLEOTIDE SEQUENCE [LARGE SCALE GENOMIC DNA]</scope>
    <source>
        <strain evidence="3 4">BR10423</strain>
    </source>
</reference>
<dbReference type="AlphaFoldDB" id="A0A109JZI0"/>
<keyword evidence="4" id="KW-1185">Reference proteome</keyword>
<feature type="chain" id="PRO_5007137339" evidence="2">
    <location>
        <begin position="27"/>
        <end position="72"/>
    </location>
</feature>
<feature type="compositionally biased region" description="Polar residues" evidence="1">
    <location>
        <begin position="42"/>
        <end position="52"/>
    </location>
</feature>
<dbReference type="EMBL" id="LNCD01000025">
    <property type="protein sequence ID" value="KWV58016.1"/>
    <property type="molecule type" value="Genomic_DNA"/>
</dbReference>
<organism evidence="3 4">
    <name type="scientific">Rhizobium altiplani</name>
    <dbReference type="NCBI Taxonomy" id="1864509"/>
    <lineage>
        <taxon>Bacteria</taxon>
        <taxon>Pseudomonadati</taxon>
        <taxon>Pseudomonadota</taxon>
        <taxon>Alphaproteobacteria</taxon>
        <taxon>Hyphomicrobiales</taxon>
        <taxon>Rhizobiaceae</taxon>
        <taxon>Rhizobium/Agrobacterium group</taxon>
        <taxon>Rhizobium</taxon>
    </lineage>
</organism>
<keyword evidence="2" id="KW-0732">Signal</keyword>
<dbReference type="Proteomes" id="UP000068164">
    <property type="component" value="Unassembled WGS sequence"/>
</dbReference>
<feature type="signal peptide" evidence="2">
    <location>
        <begin position="1"/>
        <end position="26"/>
    </location>
</feature>
<comment type="caution">
    <text evidence="3">The sequence shown here is derived from an EMBL/GenBank/DDBJ whole genome shotgun (WGS) entry which is preliminary data.</text>
</comment>
<name>A0A109JZI0_9HYPH</name>
<accession>A0A109JZI0</accession>
<evidence type="ECO:0000313" key="3">
    <source>
        <dbReference type="EMBL" id="KWV58016.1"/>
    </source>
</evidence>
<sequence>MPMNRAFMVAAVAALFNLTTLAPSPAAPVSSKAKQSIPKVVSKQNAEATAPTTNLFLTPRMMGSQAANESSL</sequence>